<organism evidence="1 2">
    <name type="scientific">Candidatus Nomurabacteria bacterium GW2011_GWB1_37_5</name>
    <dbReference type="NCBI Taxonomy" id="1618742"/>
    <lineage>
        <taxon>Bacteria</taxon>
        <taxon>Candidatus Nomuraibacteriota</taxon>
    </lineage>
</organism>
<sequence>MKKIEQEIEISDKIDIQLKIKIGMDALRFIYGTPNEDGYKKLNWKNDSDEFNKAIDFILEKVKKYIHEGLLPQARIIIEENLNKAIGDKI</sequence>
<reference evidence="1 2" key="1">
    <citation type="journal article" date="2015" name="Nature">
        <title>rRNA introns, odd ribosomes, and small enigmatic genomes across a large radiation of phyla.</title>
        <authorList>
            <person name="Brown C.T."/>
            <person name="Hug L.A."/>
            <person name="Thomas B.C."/>
            <person name="Sharon I."/>
            <person name="Castelle C.J."/>
            <person name="Singh A."/>
            <person name="Wilkins M.J."/>
            <person name="Williams K.H."/>
            <person name="Banfield J.F."/>
        </authorList>
    </citation>
    <scope>NUCLEOTIDE SEQUENCE [LARGE SCALE GENOMIC DNA]</scope>
</reference>
<accession>A0A0G0K3S9</accession>
<gene>
    <name evidence="1" type="ORF">US50_C0019G0008</name>
</gene>
<dbReference type="EMBL" id="LBTF01000019">
    <property type="protein sequence ID" value="KKQ35286.1"/>
    <property type="molecule type" value="Genomic_DNA"/>
</dbReference>
<dbReference type="Proteomes" id="UP000033876">
    <property type="component" value="Unassembled WGS sequence"/>
</dbReference>
<dbReference type="AlphaFoldDB" id="A0A0G0K3S9"/>
<evidence type="ECO:0000313" key="1">
    <source>
        <dbReference type="EMBL" id="KKQ35286.1"/>
    </source>
</evidence>
<evidence type="ECO:0000313" key="2">
    <source>
        <dbReference type="Proteomes" id="UP000033876"/>
    </source>
</evidence>
<name>A0A0G0K3S9_9BACT</name>
<proteinExistence type="predicted"/>
<protein>
    <submittedName>
        <fullName evidence="1">Uncharacterized protein</fullName>
    </submittedName>
</protein>
<comment type="caution">
    <text evidence="1">The sequence shown here is derived from an EMBL/GenBank/DDBJ whole genome shotgun (WGS) entry which is preliminary data.</text>
</comment>